<dbReference type="AlphaFoldDB" id="A0A840FL92"/>
<feature type="binding site" evidence="13 16">
    <location>
        <begin position="295"/>
        <end position="297"/>
    </location>
    <ligand>
        <name>NAD(+)</name>
        <dbReference type="ChEBI" id="CHEBI:57540"/>
    </ligand>
</feature>
<evidence type="ECO:0000256" key="1">
    <source>
        <dbReference type="ARBA" id="ARBA00001958"/>
    </source>
</evidence>
<dbReference type="GO" id="GO:0046872">
    <property type="term" value="F:metal ion binding"/>
    <property type="evidence" value="ECO:0007669"/>
    <property type="project" value="UniProtKB-UniRule"/>
</dbReference>
<dbReference type="FunFam" id="3.20.20.70:FF:000003">
    <property type="entry name" value="GMP reductase"/>
    <property type="match status" value="1"/>
</dbReference>
<evidence type="ECO:0000256" key="16">
    <source>
        <dbReference type="PIRSR" id="PIRSR000130-3"/>
    </source>
</evidence>
<evidence type="ECO:0000256" key="14">
    <source>
        <dbReference type="PIRSR" id="PIRSR000130-1"/>
    </source>
</evidence>
<dbReference type="RefSeq" id="WP_183984286.1">
    <property type="nucleotide sequence ID" value="NZ_JACIEV010000005.1"/>
</dbReference>
<feature type="binding site" description="in other chain" evidence="13 17">
    <location>
        <position position="302"/>
    </location>
    <ligand>
        <name>K(+)</name>
        <dbReference type="ChEBI" id="CHEBI:29103"/>
        <note>ligand shared between two tetrameric partners</note>
    </ligand>
</feature>
<feature type="binding site" evidence="16">
    <location>
        <begin position="245"/>
        <end position="247"/>
    </location>
    <ligand>
        <name>NAD(+)</name>
        <dbReference type="ChEBI" id="CHEBI:57540"/>
    </ligand>
</feature>
<evidence type="ECO:0000256" key="4">
    <source>
        <dbReference type="ARBA" id="ARBA00022723"/>
    </source>
</evidence>
<evidence type="ECO:0000256" key="5">
    <source>
        <dbReference type="ARBA" id="ARBA00022737"/>
    </source>
</evidence>
<proteinExistence type="inferred from homology"/>
<dbReference type="EMBL" id="JACIEV010000005">
    <property type="protein sequence ID" value="MBB4154085.1"/>
    <property type="molecule type" value="Genomic_DNA"/>
</dbReference>
<evidence type="ECO:0000256" key="7">
    <source>
        <dbReference type="ARBA" id="ARBA00022755"/>
    </source>
</evidence>
<keyword evidence="7 13" id="KW-0658">Purine biosynthesis</keyword>
<feature type="binding site" evidence="13">
    <location>
        <position position="469"/>
    </location>
    <ligand>
        <name>K(+)</name>
        <dbReference type="ChEBI" id="CHEBI:29103"/>
        <note>ligand shared between two tetrameric partners</note>
    </ligand>
</feature>
<dbReference type="SUPFAM" id="SSF54631">
    <property type="entry name" value="CBS-domain pair"/>
    <property type="match status" value="1"/>
</dbReference>
<dbReference type="GO" id="GO:0003938">
    <property type="term" value="F:IMP dehydrogenase activity"/>
    <property type="evidence" value="ECO:0007669"/>
    <property type="project" value="UniProtKB-UniRule"/>
</dbReference>
<dbReference type="GO" id="GO:0006183">
    <property type="term" value="P:GTP biosynthetic process"/>
    <property type="evidence" value="ECO:0007669"/>
    <property type="project" value="TreeGrafter"/>
</dbReference>
<evidence type="ECO:0000256" key="10">
    <source>
        <dbReference type="ARBA" id="ARBA00023027"/>
    </source>
</evidence>
<dbReference type="UniPathway" id="UPA00601">
    <property type="reaction ID" value="UER00295"/>
</dbReference>
<evidence type="ECO:0000256" key="15">
    <source>
        <dbReference type="PIRSR" id="PIRSR000130-2"/>
    </source>
</evidence>
<dbReference type="NCBIfam" id="TIGR01302">
    <property type="entry name" value="IMP_dehydrog"/>
    <property type="match status" value="1"/>
</dbReference>
<dbReference type="PANTHER" id="PTHR11911:SF111">
    <property type="entry name" value="INOSINE-5'-MONOPHOSPHATE DEHYDROGENASE"/>
    <property type="match status" value="1"/>
</dbReference>
<dbReference type="PANTHER" id="PTHR11911">
    <property type="entry name" value="INOSINE-5-MONOPHOSPHATE DEHYDROGENASE RELATED"/>
    <property type="match status" value="1"/>
</dbReference>
<feature type="domain" description="CBS" evidence="21">
    <location>
        <begin position="91"/>
        <end position="149"/>
    </location>
</feature>
<sequence>MDIRLGLTFDDVLLVPAESAVLPGQADTRTRVTREIALNIPVLSSAMDTVTEGAMAIVMAQLGGLGVLHRNLTVEEQVAAVRQVKRFESGMVVNPITIAPTATLGEAQALMTEHRISGIPVVEYDGKLVGILTNRDVRFAENPKQPVAELMTHDNLATVRTDVGKDEARRLLHQRRIEKLLVVDDAYRCVGLITVKDIEKAVTYPDATKDAAGRLRVAAATTVGDKGFERTEALVDAEVDLVVIDTAHGHNRDVARAVERVKKLSNAVQVVAGNVATGEATRALIDAGADGIKVGIGPGSICTTRVVAGVGVPQLTAVMDCAKAAATSGVPVIADGGLRTSGDLAKALAAGASTCMVGSLLAGTEEAPGETFLYQGRAYKSYRGMGSVGAMGRGSADRYFQGEIKDQLKLVPEGIEGQVAFKGPARDVIHQLVGGIKAAMGYTGSATIPDLQQRAQFVQITGAGLKESHVHDVTITREAPNYPTR</sequence>
<feature type="active site" description="Thioimidate intermediate" evidence="13 14">
    <location>
        <position position="302"/>
    </location>
</feature>
<feature type="binding site" description="in other chain" evidence="13 17">
    <location>
        <position position="297"/>
    </location>
    <ligand>
        <name>K(+)</name>
        <dbReference type="ChEBI" id="CHEBI:29103"/>
        <note>ligand shared between two tetrameric partners</note>
    </ligand>
</feature>
<evidence type="ECO:0000256" key="3">
    <source>
        <dbReference type="ARBA" id="ARBA00011881"/>
    </source>
</evidence>
<dbReference type="InterPro" id="IPR013785">
    <property type="entry name" value="Aldolase_TIM"/>
</dbReference>
<evidence type="ECO:0000256" key="19">
    <source>
        <dbReference type="RuleBase" id="RU003927"/>
    </source>
</evidence>
<comment type="cofactor">
    <cofactor evidence="1 13">
        <name>K(+)</name>
        <dbReference type="ChEBI" id="CHEBI:29103"/>
    </cofactor>
</comment>
<feature type="binding site" evidence="13 15">
    <location>
        <begin position="335"/>
        <end position="337"/>
    </location>
    <ligand>
        <name>IMP</name>
        <dbReference type="ChEBI" id="CHEBI:58053"/>
    </ligand>
</feature>
<dbReference type="InterPro" id="IPR000644">
    <property type="entry name" value="CBS_dom"/>
</dbReference>
<evidence type="ECO:0000256" key="2">
    <source>
        <dbReference type="ARBA" id="ARBA00005502"/>
    </source>
</evidence>
<evidence type="ECO:0000256" key="9">
    <source>
        <dbReference type="ARBA" id="ARBA00023002"/>
    </source>
</evidence>
<keyword evidence="6 13" id="KW-0332">GMP biosynthesis</keyword>
<evidence type="ECO:0000256" key="11">
    <source>
        <dbReference type="ARBA" id="ARBA00023122"/>
    </source>
</evidence>
<comment type="caution">
    <text evidence="13">Lacks conserved residue(s) required for the propagation of feature annotation.</text>
</comment>
<dbReference type="Pfam" id="PF00478">
    <property type="entry name" value="IMPDH"/>
    <property type="match status" value="1"/>
</dbReference>
<dbReference type="PROSITE" id="PS00487">
    <property type="entry name" value="IMP_DH_GMP_RED"/>
    <property type="match status" value="1"/>
</dbReference>
<comment type="subunit">
    <text evidence="3 13">Homotetramer.</text>
</comment>
<keyword evidence="4 13" id="KW-0479">Metal-binding</keyword>
<dbReference type="InterPro" id="IPR015875">
    <property type="entry name" value="IMP_DH/GMP_Rdtase_CS"/>
</dbReference>
<comment type="catalytic activity">
    <reaction evidence="12 13 20">
        <text>IMP + NAD(+) + H2O = XMP + NADH + H(+)</text>
        <dbReference type="Rhea" id="RHEA:11708"/>
        <dbReference type="ChEBI" id="CHEBI:15377"/>
        <dbReference type="ChEBI" id="CHEBI:15378"/>
        <dbReference type="ChEBI" id="CHEBI:57464"/>
        <dbReference type="ChEBI" id="CHEBI:57540"/>
        <dbReference type="ChEBI" id="CHEBI:57945"/>
        <dbReference type="ChEBI" id="CHEBI:58053"/>
        <dbReference type="EC" id="1.1.1.205"/>
    </reaction>
</comment>
<feature type="binding site" evidence="13">
    <location>
        <position position="467"/>
    </location>
    <ligand>
        <name>K(+)</name>
        <dbReference type="ChEBI" id="CHEBI:29103"/>
        <note>ligand shared between two tetrameric partners</note>
    </ligand>
</feature>
<accession>A0A840FL92</accession>
<keyword evidence="11 18" id="KW-0129">CBS domain</keyword>
<dbReference type="GO" id="GO:0006177">
    <property type="term" value="P:GMP biosynthetic process"/>
    <property type="evidence" value="ECO:0007669"/>
    <property type="project" value="UniProtKB-UniRule"/>
</dbReference>
<comment type="function">
    <text evidence="13">Catalyzes the conversion of inosine 5'-phosphate (IMP) to xanthosine 5'-phosphate (XMP), the first committed and rate-limiting step in the de novo synthesis of guanine nucleotides, and therefore plays an important role in the regulation of cell growth.</text>
</comment>
<feature type="domain" description="CBS" evidence="21">
    <location>
        <begin position="151"/>
        <end position="208"/>
    </location>
</feature>
<evidence type="ECO:0000259" key="21">
    <source>
        <dbReference type="PROSITE" id="PS51371"/>
    </source>
</evidence>
<dbReference type="HAMAP" id="MF_01964">
    <property type="entry name" value="IMPDH"/>
    <property type="match status" value="1"/>
</dbReference>
<evidence type="ECO:0000256" key="6">
    <source>
        <dbReference type="ARBA" id="ARBA00022749"/>
    </source>
</evidence>
<feature type="binding site" evidence="13 15">
    <location>
        <position position="300"/>
    </location>
    <ligand>
        <name>IMP</name>
        <dbReference type="ChEBI" id="CHEBI:58053"/>
    </ligand>
</feature>
<feature type="active site" description="Proton acceptor" evidence="13 14">
    <location>
        <position position="398"/>
    </location>
</feature>
<dbReference type="EC" id="1.1.1.205" evidence="13 20"/>
<dbReference type="Proteomes" id="UP000529795">
    <property type="component" value="Unassembled WGS sequence"/>
</dbReference>
<protein>
    <recommendedName>
        <fullName evidence="13 20">Inosine-5'-monophosphate dehydrogenase</fullName>
        <shortName evidence="13">IMP dehydrogenase</shortName>
        <shortName evidence="13">IMPD</shortName>
        <shortName evidence="13">IMPDH</shortName>
        <ecNumber evidence="13 20">1.1.1.205</ecNumber>
    </recommendedName>
</protein>
<keyword evidence="8 13" id="KW-0630">Potassium</keyword>
<name>A0A840FL92_9SPHN</name>
<evidence type="ECO:0000256" key="17">
    <source>
        <dbReference type="PIRSR" id="PIRSR000130-4"/>
    </source>
</evidence>
<dbReference type="SUPFAM" id="SSF51412">
    <property type="entry name" value="Inosine monophosphate dehydrogenase (IMPDH)"/>
    <property type="match status" value="1"/>
</dbReference>
<dbReference type="InterPro" id="IPR046342">
    <property type="entry name" value="CBS_dom_sf"/>
</dbReference>
<evidence type="ECO:0000256" key="12">
    <source>
        <dbReference type="ARBA" id="ARBA00048028"/>
    </source>
</evidence>
<dbReference type="SMART" id="SM00116">
    <property type="entry name" value="CBS"/>
    <property type="match status" value="2"/>
</dbReference>
<comment type="similarity">
    <text evidence="2 13 19">Belongs to the IMPDH/GMPR family.</text>
</comment>
<evidence type="ECO:0000256" key="20">
    <source>
        <dbReference type="RuleBase" id="RU003928"/>
    </source>
</evidence>
<dbReference type="PIRSF" id="PIRSF000130">
    <property type="entry name" value="IMPDH"/>
    <property type="match status" value="1"/>
</dbReference>
<keyword evidence="10 13" id="KW-0520">NAD</keyword>
<evidence type="ECO:0000256" key="8">
    <source>
        <dbReference type="ARBA" id="ARBA00022958"/>
    </source>
</evidence>
<feature type="binding site" evidence="13 15">
    <location>
        <position position="413"/>
    </location>
    <ligand>
        <name>IMP</name>
        <dbReference type="ChEBI" id="CHEBI:58053"/>
    </ligand>
</feature>
<keyword evidence="5" id="KW-0677">Repeat</keyword>
<dbReference type="InterPro" id="IPR005990">
    <property type="entry name" value="IMP_DH"/>
</dbReference>
<feature type="binding site" evidence="13">
    <location>
        <position position="245"/>
    </location>
    <ligand>
        <name>NAD(+)</name>
        <dbReference type="ChEBI" id="CHEBI:57540"/>
    </ligand>
</feature>
<dbReference type="InterPro" id="IPR001093">
    <property type="entry name" value="IMP_DH_GMPRt"/>
</dbReference>
<evidence type="ECO:0000313" key="23">
    <source>
        <dbReference type="Proteomes" id="UP000529795"/>
    </source>
</evidence>
<comment type="caution">
    <text evidence="22">The sequence shown here is derived from an EMBL/GenBank/DDBJ whole genome shotgun (WGS) entry which is preliminary data.</text>
</comment>
<dbReference type="SMART" id="SM01240">
    <property type="entry name" value="IMPDH"/>
    <property type="match status" value="1"/>
</dbReference>
<feature type="binding site" description="in other chain" evidence="13 17">
    <location>
        <position position="299"/>
    </location>
    <ligand>
        <name>K(+)</name>
        <dbReference type="ChEBI" id="CHEBI:29103"/>
        <note>ligand shared between two tetrameric partners</note>
    </ligand>
</feature>
<dbReference type="CDD" id="cd04601">
    <property type="entry name" value="CBS_pair_IMPDH"/>
    <property type="match status" value="1"/>
</dbReference>
<reference evidence="22 23" key="1">
    <citation type="submission" date="2020-08" db="EMBL/GenBank/DDBJ databases">
        <title>Genomic Encyclopedia of Type Strains, Phase IV (KMG-IV): sequencing the most valuable type-strain genomes for metagenomic binning, comparative biology and taxonomic classification.</title>
        <authorList>
            <person name="Goeker M."/>
        </authorList>
    </citation>
    <scope>NUCLEOTIDE SEQUENCE [LARGE SCALE GENOMIC DNA]</scope>
    <source>
        <strain evidence="22 23">YC6723</strain>
    </source>
</reference>
<dbReference type="PROSITE" id="PS51371">
    <property type="entry name" value="CBS"/>
    <property type="match status" value="2"/>
</dbReference>
<feature type="binding site" evidence="13">
    <location>
        <position position="468"/>
    </location>
    <ligand>
        <name>K(+)</name>
        <dbReference type="ChEBI" id="CHEBI:29103"/>
        <note>ligand shared between two tetrameric partners</note>
    </ligand>
</feature>
<organism evidence="22 23">
    <name type="scientific">Sphingomonas jinjuensis</name>
    <dbReference type="NCBI Taxonomy" id="535907"/>
    <lineage>
        <taxon>Bacteria</taxon>
        <taxon>Pseudomonadati</taxon>
        <taxon>Pseudomonadota</taxon>
        <taxon>Alphaproteobacteria</taxon>
        <taxon>Sphingomonadales</taxon>
        <taxon>Sphingomonadaceae</taxon>
        <taxon>Sphingomonas</taxon>
    </lineage>
</organism>
<dbReference type="GO" id="GO:0000166">
    <property type="term" value="F:nucleotide binding"/>
    <property type="evidence" value="ECO:0007669"/>
    <property type="project" value="UniProtKB-UniRule"/>
</dbReference>
<evidence type="ECO:0000313" key="22">
    <source>
        <dbReference type="EMBL" id="MBB4154085.1"/>
    </source>
</evidence>
<dbReference type="Gene3D" id="3.20.20.70">
    <property type="entry name" value="Aldolase class I"/>
    <property type="match status" value="1"/>
</dbReference>
<evidence type="ECO:0000256" key="13">
    <source>
        <dbReference type="HAMAP-Rule" id="MF_01964"/>
    </source>
</evidence>
<feature type="binding site" evidence="13 15">
    <location>
        <begin position="382"/>
        <end position="386"/>
    </location>
    <ligand>
        <name>IMP</name>
        <dbReference type="ChEBI" id="CHEBI:58053"/>
    </ligand>
</feature>
<comment type="pathway">
    <text evidence="13 20">Purine metabolism; XMP biosynthesis via de novo pathway; XMP from IMP: step 1/1.</text>
</comment>
<dbReference type="CDD" id="cd00381">
    <property type="entry name" value="IMPDH"/>
    <property type="match status" value="1"/>
</dbReference>
<feature type="binding site" evidence="13 15">
    <location>
        <begin position="358"/>
        <end position="359"/>
    </location>
    <ligand>
        <name>IMP</name>
        <dbReference type="ChEBI" id="CHEBI:58053"/>
    </ligand>
</feature>
<keyword evidence="9 13" id="KW-0560">Oxidoreductase</keyword>
<gene>
    <name evidence="13" type="primary">guaB</name>
    <name evidence="22" type="ORF">GGQ80_001995</name>
</gene>
<dbReference type="Pfam" id="PF00571">
    <property type="entry name" value="CBS"/>
    <property type="match status" value="2"/>
</dbReference>
<evidence type="ECO:0000256" key="18">
    <source>
        <dbReference type="PROSITE-ProRule" id="PRU00703"/>
    </source>
</evidence>
<comment type="activity regulation">
    <text evidence="13">Mycophenolic acid (MPA) is a non-competitive inhibitor that prevents formation of the closed enzyme conformation by binding to the same site as the amobile flap. In contrast, mizoribine monophosphate (MZP) is a competitive inhibitor that induces the closed conformation. MPA is a potent inhibitor of mammalian IMPDHs but a poor inhibitor of the bacterial enzymes. MZP is a more potent inhibitor of bacterial IMPDH.</text>
</comment>
<keyword evidence="23" id="KW-1185">Reference proteome</keyword>